<evidence type="ECO:0000259" key="1">
    <source>
        <dbReference type="Pfam" id="PF01872"/>
    </source>
</evidence>
<dbReference type="EMBL" id="CP058322">
    <property type="protein sequence ID" value="QLD25504.1"/>
    <property type="molecule type" value="Genomic_DNA"/>
</dbReference>
<proteinExistence type="predicted"/>
<dbReference type="InterPro" id="IPR024072">
    <property type="entry name" value="DHFR-like_dom_sf"/>
</dbReference>
<dbReference type="AlphaFoldDB" id="A0A7H8XL07"/>
<feature type="domain" description="Bacterial bifunctional deaminase-reductase C-terminal" evidence="1">
    <location>
        <begin position="4"/>
        <end position="188"/>
    </location>
</feature>
<organism evidence="2 3">
    <name type="scientific">Micromonospora carbonacea</name>
    <dbReference type="NCBI Taxonomy" id="47853"/>
    <lineage>
        <taxon>Bacteria</taxon>
        <taxon>Bacillati</taxon>
        <taxon>Actinomycetota</taxon>
        <taxon>Actinomycetes</taxon>
        <taxon>Micromonosporales</taxon>
        <taxon>Micromonosporaceae</taxon>
        <taxon>Micromonospora</taxon>
    </lineage>
</organism>
<dbReference type="SUPFAM" id="SSF53597">
    <property type="entry name" value="Dihydrofolate reductase-like"/>
    <property type="match status" value="1"/>
</dbReference>
<gene>
    <name evidence="2" type="ORF">HXZ27_15900</name>
</gene>
<dbReference type="InterPro" id="IPR002734">
    <property type="entry name" value="RibDG_C"/>
</dbReference>
<dbReference type="Proteomes" id="UP000509335">
    <property type="component" value="Chromosome"/>
</dbReference>
<name>A0A7H8XL07_9ACTN</name>
<dbReference type="GO" id="GO:0009231">
    <property type="term" value="P:riboflavin biosynthetic process"/>
    <property type="evidence" value="ECO:0007669"/>
    <property type="project" value="InterPro"/>
</dbReference>
<protein>
    <submittedName>
        <fullName evidence="2">Dihydrofolate reductase family protein</fullName>
    </submittedName>
</protein>
<reference evidence="2 3" key="1">
    <citation type="submission" date="2020-07" db="EMBL/GenBank/DDBJ databases">
        <title>A bifunctional nitrone conjugated secondary metabolite targeting the ribosome.</title>
        <authorList>
            <person name="Limbrick E.M."/>
            <person name="Graf M."/>
            <person name="Derewacz D.K."/>
            <person name="Nguyen F."/>
            <person name="Spraggins J.M."/>
            <person name="Wieland M."/>
            <person name="Ynigez-Gutierrez A.E."/>
            <person name="Reisman B.J."/>
            <person name="Zinshteyn B."/>
            <person name="McCulloch K."/>
            <person name="Iverson T.M."/>
            <person name="Green R."/>
            <person name="Wilson D.N."/>
            <person name="Bachmann B.O."/>
        </authorList>
    </citation>
    <scope>NUCLEOTIDE SEQUENCE [LARGE SCALE GENOMIC DNA]</scope>
    <source>
        <strain evidence="3">aurantiaca</strain>
    </source>
</reference>
<evidence type="ECO:0000313" key="2">
    <source>
        <dbReference type="EMBL" id="QLD25504.1"/>
    </source>
</evidence>
<dbReference type="Pfam" id="PF01872">
    <property type="entry name" value="RibD_C"/>
    <property type="match status" value="1"/>
</dbReference>
<dbReference type="PANTHER" id="PTHR38011">
    <property type="entry name" value="DIHYDROFOLATE REDUCTASE FAMILY PROTEIN (AFU_ORTHOLOGUE AFUA_8G06820)"/>
    <property type="match status" value="1"/>
</dbReference>
<accession>A0A7H8XL07</accession>
<dbReference type="KEGG" id="mcab:HXZ27_15900"/>
<evidence type="ECO:0000313" key="3">
    <source>
        <dbReference type="Proteomes" id="UP000509335"/>
    </source>
</evidence>
<dbReference type="InterPro" id="IPR050765">
    <property type="entry name" value="Riboflavin_Biosynth_HTPR"/>
</dbReference>
<dbReference type="Gene3D" id="3.40.430.10">
    <property type="entry name" value="Dihydrofolate Reductase, subunit A"/>
    <property type="match status" value="1"/>
</dbReference>
<sequence>MSEIVVDAFVTLDGVMQAPGSPDEDRDGGFPHGGWQVPYMDQAAVDFVNEGIVACEGLLLGRRTYEVFARHFPAVPADHPDAAAAAALNAMPKHVASRTLRTADWENSTLLGADTLGAIARLRARPGGELHVVGSAGLLRTLVQHDLVDVYRIMVFPVVLGSGKRLFAEAARAAAFSLVDSRATAAGALVCTYRRAGEVTYGSHGDG</sequence>
<dbReference type="PANTHER" id="PTHR38011:SF2">
    <property type="entry name" value="BIFUNCTIONAL DEAMINASE-REDUCTASE DOMAIN PROTEIN"/>
    <property type="match status" value="1"/>
</dbReference>
<dbReference type="GO" id="GO:0008703">
    <property type="term" value="F:5-amino-6-(5-phosphoribosylamino)uracil reductase activity"/>
    <property type="evidence" value="ECO:0007669"/>
    <property type="project" value="InterPro"/>
</dbReference>